<dbReference type="KEGG" id="dalk:DSCA_41570"/>
<dbReference type="NCBIfam" id="TIGR00566">
    <property type="entry name" value="trpG_papA"/>
    <property type="match status" value="1"/>
</dbReference>
<dbReference type="PRINTS" id="PR00096">
    <property type="entry name" value="GATASE"/>
</dbReference>
<evidence type="ECO:0000313" key="5">
    <source>
        <dbReference type="Proteomes" id="UP000427906"/>
    </source>
</evidence>
<dbReference type="PANTHER" id="PTHR43418:SF4">
    <property type="entry name" value="MULTIFUNCTIONAL TRYPTOPHAN BIOSYNTHESIS PROTEIN"/>
    <property type="match status" value="1"/>
</dbReference>
<keyword evidence="1 4" id="KW-0315">Glutamine amidotransferase</keyword>
<dbReference type="Pfam" id="PF00117">
    <property type="entry name" value="GATase"/>
    <property type="match status" value="1"/>
</dbReference>
<dbReference type="InterPro" id="IPR006221">
    <property type="entry name" value="TrpG/PapA_dom"/>
</dbReference>
<dbReference type="PROSITE" id="PS51273">
    <property type="entry name" value="GATASE_TYPE_1"/>
    <property type="match status" value="1"/>
</dbReference>
<evidence type="ECO:0000256" key="1">
    <source>
        <dbReference type="ARBA" id="ARBA00022962"/>
    </source>
</evidence>
<dbReference type="PRINTS" id="PR00097">
    <property type="entry name" value="ANTSNTHASEII"/>
</dbReference>
<dbReference type="EMBL" id="AP021874">
    <property type="protein sequence ID" value="BBO70227.1"/>
    <property type="molecule type" value="Genomic_DNA"/>
</dbReference>
<dbReference type="InterPro" id="IPR017926">
    <property type="entry name" value="GATASE"/>
</dbReference>
<dbReference type="InterPro" id="IPR029062">
    <property type="entry name" value="Class_I_gatase-like"/>
</dbReference>
<organism evidence="4 5">
    <name type="scientific">Desulfosarcina alkanivorans</name>
    <dbReference type="NCBI Taxonomy" id="571177"/>
    <lineage>
        <taxon>Bacteria</taxon>
        <taxon>Pseudomonadati</taxon>
        <taxon>Thermodesulfobacteriota</taxon>
        <taxon>Desulfobacteria</taxon>
        <taxon>Desulfobacterales</taxon>
        <taxon>Desulfosarcinaceae</taxon>
        <taxon>Desulfosarcina</taxon>
    </lineage>
</organism>
<dbReference type="GO" id="GO:0016740">
    <property type="term" value="F:transferase activity"/>
    <property type="evidence" value="ECO:0007669"/>
    <property type="project" value="UniProtKB-KW"/>
</dbReference>
<evidence type="ECO:0000256" key="2">
    <source>
        <dbReference type="SAM" id="MobiDB-lite"/>
    </source>
</evidence>
<evidence type="ECO:0000313" key="4">
    <source>
        <dbReference type="EMBL" id="BBO70227.1"/>
    </source>
</evidence>
<proteinExistence type="predicted"/>
<dbReference type="PANTHER" id="PTHR43418">
    <property type="entry name" value="MULTIFUNCTIONAL TRYPTOPHAN BIOSYNTHESIS PROTEIN-RELATED"/>
    <property type="match status" value="1"/>
</dbReference>
<dbReference type="RefSeq" id="WP_155318193.1">
    <property type="nucleotide sequence ID" value="NZ_AP021874.1"/>
</dbReference>
<dbReference type="AlphaFoldDB" id="A0A5K7Z058"/>
<evidence type="ECO:0000259" key="3">
    <source>
        <dbReference type="Pfam" id="PF00117"/>
    </source>
</evidence>
<dbReference type="CDD" id="cd01743">
    <property type="entry name" value="GATase1_Anthranilate_Synthase"/>
    <property type="match status" value="1"/>
</dbReference>
<dbReference type="PRINTS" id="PR00099">
    <property type="entry name" value="CPSGATASE"/>
</dbReference>
<protein>
    <submittedName>
        <fullName evidence="4">Glutamine amidotransferase</fullName>
    </submittedName>
</protein>
<accession>A0A5K7Z058</accession>
<keyword evidence="4" id="KW-0808">Transferase</keyword>
<dbReference type="InterPro" id="IPR050472">
    <property type="entry name" value="Anth_synth/Amidotransfase"/>
</dbReference>
<dbReference type="Gene3D" id="3.40.50.880">
    <property type="match status" value="1"/>
</dbReference>
<sequence length="226" mass="24465">MATLLVIDNYDSFTYNLVQMFMRHDLAIRVCRSDRISLEQVAAASPDYILISPGPKDPEHAGISKALIRSFFRTIPILGVCLGMQCINEVFGGRTVRSPAPTHGKTSLVFHRRQALFARMPSPFTAARYHSLAVQPSAGALEKDLAVTGETEDGTIMGLSHNRFPLHGVQFHPESFLTEKGGTLIETFLQLGPLKAALEKGRQPQPAAPFLSPGPPSGTVVQAGAC</sequence>
<dbReference type="GO" id="GO:0004049">
    <property type="term" value="F:anthranilate synthase activity"/>
    <property type="evidence" value="ECO:0007669"/>
    <property type="project" value="TreeGrafter"/>
</dbReference>
<gene>
    <name evidence="4" type="ORF">DSCA_41570</name>
</gene>
<reference evidence="4 5" key="1">
    <citation type="submission" date="2019-11" db="EMBL/GenBank/DDBJ databases">
        <title>Comparative genomics of hydrocarbon-degrading Desulfosarcina strains.</title>
        <authorList>
            <person name="Watanabe M."/>
            <person name="Kojima H."/>
            <person name="Fukui M."/>
        </authorList>
    </citation>
    <scope>NUCLEOTIDE SEQUENCE [LARGE SCALE GENOMIC DNA]</scope>
    <source>
        <strain evidence="4 5">PL12</strain>
    </source>
</reference>
<name>A0A5K7Z058_9BACT</name>
<feature type="domain" description="Glutamine amidotransferase" evidence="3">
    <location>
        <begin position="5"/>
        <end position="189"/>
    </location>
</feature>
<keyword evidence="5" id="KW-1185">Reference proteome</keyword>
<feature type="region of interest" description="Disordered" evidence="2">
    <location>
        <begin position="203"/>
        <end position="226"/>
    </location>
</feature>
<dbReference type="GO" id="GO:0000162">
    <property type="term" value="P:L-tryptophan biosynthetic process"/>
    <property type="evidence" value="ECO:0007669"/>
    <property type="project" value="TreeGrafter"/>
</dbReference>
<dbReference type="FunFam" id="3.40.50.880:FF:000003">
    <property type="entry name" value="Anthranilate synthase component II"/>
    <property type="match status" value="1"/>
</dbReference>
<dbReference type="Proteomes" id="UP000427906">
    <property type="component" value="Chromosome"/>
</dbReference>
<dbReference type="GO" id="GO:0005829">
    <property type="term" value="C:cytosol"/>
    <property type="evidence" value="ECO:0007669"/>
    <property type="project" value="TreeGrafter"/>
</dbReference>
<dbReference type="OrthoDB" id="9786812at2"/>
<dbReference type="SUPFAM" id="SSF52317">
    <property type="entry name" value="Class I glutamine amidotransferase-like"/>
    <property type="match status" value="1"/>
</dbReference>